<gene>
    <name evidence="2" type="ORF">METZ01_LOCUS343468</name>
</gene>
<organism evidence="2">
    <name type="scientific">marine metagenome</name>
    <dbReference type="NCBI Taxonomy" id="408172"/>
    <lineage>
        <taxon>unclassified sequences</taxon>
        <taxon>metagenomes</taxon>
        <taxon>ecological metagenomes</taxon>
    </lineage>
</organism>
<protein>
    <recommendedName>
        <fullName evidence="3">DNA/RNA non-specific endonuclease domain-containing protein</fullName>
    </recommendedName>
</protein>
<keyword evidence="1" id="KW-1133">Transmembrane helix</keyword>
<evidence type="ECO:0008006" key="3">
    <source>
        <dbReference type="Google" id="ProtNLM"/>
    </source>
</evidence>
<sequence length="273" mass="31971">MLLTLLTLITSVSSEQYTNTTNKLWKKNGLVQGKQYYRPPWAKNVTINYDDMKHIQSVEGIIIPLSTNDRPKKSPSPYNDCGTGRNNITTGVDYQLDKGHIMALSNGGPDISLNIVPQKDKWQEYGEWRKLEIKIRELALNEYNWDSKKLPQIEELEDYNPEDKVVSWKINIIYKNQCGMKPIECKCQPIEYKGDVYTKDKHYHFEIVNDKDYTWGEITPESSKNHINYLLIIIPCVIILIIVSLIFVYLYKIRNIQRMRYIELEENIGLDFV</sequence>
<keyword evidence="1" id="KW-0472">Membrane</keyword>
<evidence type="ECO:0000256" key="1">
    <source>
        <dbReference type="SAM" id="Phobius"/>
    </source>
</evidence>
<feature type="transmembrane region" description="Helical" evidence="1">
    <location>
        <begin position="229"/>
        <end position="251"/>
    </location>
</feature>
<dbReference type="AlphaFoldDB" id="A0A382QYP3"/>
<dbReference type="EMBL" id="UINC01117881">
    <property type="protein sequence ID" value="SVC90614.1"/>
    <property type="molecule type" value="Genomic_DNA"/>
</dbReference>
<reference evidence="2" key="1">
    <citation type="submission" date="2018-05" db="EMBL/GenBank/DDBJ databases">
        <authorList>
            <person name="Lanie J.A."/>
            <person name="Ng W.-L."/>
            <person name="Kazmierczak K.M."/>
            <person name="Andrzejewski T.M."/>
            <person name="Davidsen T.M."/>
            <person name="Wayne K.J."/>
            <person name="Tettelin H."/>
            <person name="Glass J.I."/>
            <person name="Rusch D."/>
            <person name="Podicherti R."/>
            <person name="Tsui H.-C.T."/>
            <person name="Winkler M.E."/>
        </authorList>
    </citation>
    <scope>NUCLEOTIDE SEQUENCE</scope>
</reference>
<name>A0A382QYP3_9ZZZZ</name>
<keyword evidence="1" id="KW-0812">Transmembrane</keyword>
<accession>A0A382QYP3</accession>
<proteinExistence type="predicted"/>
<evidence type="ECO:0000313" key="2">
    <source>
        <dbReference type="EMBL" id="SVC90614.1"/>
    </source>
</evidence>